<reference evidence="6 7" key="1">
    <citation type="submission" date="2019-08" db="EMBL/GenBank/DDBJ databases">
        <authorList>
            <person name="Herpell B J."/>
        </authorList>
    </citation>
    <scope>NUCLEOTIDE SEQUENCE [LARGE SCALE GENOMIC DNA]</scope>
    <source>
        <strain evidence="7">Msb3</strain>
    </source>
</reference>
<name>A0A5Q4Z332_9BURK</name>
<dbReference type="PANTHER" id="PTHR43424">
    <property type="entry name" value="LOCUS PUTATIVE PROTEIN 1-RELATED"/>
    <property type="match status" value="1"/>
</dbReference>
<feature type="transmembrane region" description="Helical" evidence="5">
    <location>
        <begin position="105"/>
        <end position="130"/>
    </location>
</feature>
<dbReference type="AlphaFoldDB" id="A0A5Q4Z332"/>
<comment type="subcellular location">
    <subcellularLocation>
        <location evidence="1">Membrane</location>
        <topology evidence="1">Multi-pass membrane protein</topology>
    </subcellularLocation>
</comment>
<evidence type="ECO:0000313" key="6">
    <source>
        <dbReference type="EMBL" id="VVD32144.1"/>
    </source>
</evidence>
<feature type="transmembrane region" description="Helical" evidence="5">
    <location>
        <begin position="165"/>
        <end position="187"/>
    </location>
</feature>
<organism evidence="6 7">
    <name type="scientific">Paraburkholderia dioscoreae</name>
    <dbReference type="NCBI Taxonomy" id="2604047"/>
    <lineage>
        <taxon>Bacteria</taxon>
        <taxon>Pseudomonadati</taxon>
        <taxon>Pseudomonadota</taxon>
        <taxon>Betaproteobacteria</taxon>
        <taxon>Burkholderiales</taxon>
        <taxon>Burkholderiaceae</taxon>
        <taxon>Paraburkholderia</taxon>
    </lineage>
</organism>
<feature type="transmembrane region" description="Helical" evidence="5">
    <location>
        <begin position="410"/>
        <end position="430"/>
    </location>
</feature>
<dbReference type="CDD" id="cd13128">
    <property type="entry name" value="MATE_Wzx_like"/>
    <property type="match status" value="1"/>
</dbReference>
<evidence type="ECO:0000256" key="4">
    <source>
        <dbReference type="ARBA" id="ARBA00023136"/>
    </source>
</evidence>
<dbReference type="InterPro" id="IPR052556">
    <property type="entry name" value="PolySynth_Transporter"/>
</dbReference>
<evidence type="ECO:0000256" key="1">
    <source>
        <dbReference type="ARBA" id="ARBA00004141"/>
    </source>
</evidence>
<sequence length="444" mass="47007">MFFKARTQRHRLSDQYATRAEPAVKAPRIRTNFLAMMVWQIGNYLVPLATFPYLTRVLGAANFGVLGYAMAVATYGMLVTEWGFFLSGPKAVVERRERPEALNELVWSTMTAKGCLCALSFAVLLVVAHFDRKLASVLPVVLAAWPMAIGNVFTLNWLLQGLERFPVFATVALAGRFAALPLTFIFVRDSGDVAFAAGIQGGAAVLTGLFSLVAARRMGVLRLPSASVRSVCQRVRESADMFVSSASASLFGVTNAVILASMATPYQVGIYTAADKLKTVANMVPAQINTVCYPRIASLFKAQPRSAARLTVIGALATVATTLAGLAVIACASVPLTALILGAGYAGSASLLKLLCGATVFGNLAYFLGLQVLVPFGSARTRSLLMLAAGALNVGLAIVLTPRFGAEGAAVSVLAAEAALLAVYVAMILGKPSLRHHFTQLLIR</sequence>
<evidence type="ECO:0000256" key="5">
    <source>
        <dbReference type="SAM" id="Phobius"/>
    </source>
</evidence>
<feature type="transmembrane region" description="Helical" evidence="5">
    <location>
        <begin position="66"/>
        <end position="85"/>
    </location>
</feature>
<accession>A0A5Q4Z332</accession>
<dbReference type="PANTHER" id="PTHR43424:SF1">
    <property type="entry name" value="LOCUS PUTATIVE PROTEIN 1-RELATED"/>
    <property type="match status" value="1"/>
</dbReference>
<dbReference type="KEGG" id="pdio:PDMSB3_0846.1"/>
<dbReference type="EMBL" id="LR699554">
    <property type="protein sequence ID" value="VVD32144.1"/>
    <property type="molecule type" value="Genomic_DNA"/>
</dbReference>
<feature type="transmembrane region" description="Helical" evidence="5">
    <location>
        <begin position="384"/>
        <end position="404"/>
    </location>
</feature>
<keyword evidence="3 5" id="KW-1133">Transmembrane helix</keyword>
<gene>
    <name evidence="6" type="ORF">PDMSB3_0846</name>
</gene>
<dbReference type="Proteomes" id="UP000325811">
    <property type="component" value="Chromosome II"/>
</dbReference>
<feature type="transmembrane region" description="Helical" evidence="5">
    <location>
        <begin position="136"/>
        <end position="158"/>
    </location>
</feature>
<dbReference type="GO" id="GO:0016020">
    <property type="term" value="C:membrane"/>
    <property type="evidence" value="ECO:0007669"/>
    <property type="project" value="UniProtKB-SubCell"/>
</dbReference>
<keyword evidence="2 5" id="KW-0812">Transmembrane</keyword>
<evidence type="ECO:0000256" key="2">
    <source>
        <dbReference type="ARBA" id="ARBA00022692"/>
    </source>
</evidence>
<evidence type="ECO:0000313" key="7">
    <source>
        <dbReference type="Proteomes" id="UP000325811"/>
    </source>
</evidence>
<feature type="transmembrane region" description="Helical" evidence="5">
    <location>
        <begin position="312"/>
        <end position="345"/>
    </location>
</feature>
<keyword evidence="7" id="KW-1185">Reference proteome</keyword>
<protein>
    <submittedName>
        <fullName evidence="6">Membrane protein involved in the export of O-antigen, teichoic acid lipoteichoic acids</fullName>
    </submittedName>
</protein>
<dbReference type="Pfam" id="PF01943">
    <property type="entry name" value="Polysacc_synt"/>
    <property type="match status" value="1"/>
</dbReference>
<proteinExistence type="predicted"/>
<feature type="transmembrane region" description="Helical" evidence="5">
    <location>
        <begin position="33"/>
        <end position="54"/>
    </location>
</feature>
<evidence type="ECO:0000256" key="3">
    <source>
        <dbReference type="ARBA" id="ARBA00022989"/>
    </source>
</evidence>
<feature type="transmembrane region" description="Helical" evidence="5">
    <location>
        <begin position="351"/>
        <end position="372"/>
    </location>
</feature>
<dbReference type="InterPro" id="IPR002797">
    <property type="entry name" value="Polysacc_synth"/>
</dbReference>
<feature type="transmembrane region" description="Helical" evidence="5">
    <location>
        <begin position="193"/>
        <end position="215"/>
    </location>
</feature>
<keyword evidence="4 5" id="KW-0472">Membrane</keyword>